<dbReference type="AlphaFoldDB" id="G4ZZJ0"/>
<dbReference type="Proteomes" id="UP000002640">
    <property type="component" value="Unassembled WGS sequence"/>
</dbReference>
<gene>
    <name evidence="2" type="ORF">PHYSODRAFT_418814</name>
</gene>
<reference evidence="2 3" key="1">
    <citation type="journal article" date="2006" name="Science">
        <title>Phytophthora genome sequences uncover evolutionary origins and mechanisms of pathogenesis.</title>
        <authorList>
            <person name="Tyler B.M."/>
            <person name="Tripathy S."/>
            <person name="Zhang X."/>
            <person name="Dehal P."/>
            <person name="Jiang R.H."/>
            <person name="Aerts A."/>
            <person name="Arredondo F.D."/>
            <person name="Baxter L."/>
            <person name="Bensasson D."/>
            <person name="Beynon J.L."/>
            <person name="Chapman J."/>
            <person name="Damasceno C.M."/>
            <person name="Dorrance A.E."/>
            <person name="Dou D."/>
            <person name="Dickerman A.W."/>
            <person name="Dubchak I.L."/>
            <person name="Garbelotto M."/>
            <person name="Gijzen M."/>
            <person name="Gordon S.G."/>
            <person name="Govers F."/>
            <person name="Grunwald N.J."/>
            <person name="Huang W."/>
            <person name="Ivors K.L."/>
            <person name="Jones R.W."/>
            <person name="Kamoun S."/>
            <person name="Krampis K."/>
            <person name="Lamour K.H."/>
            <person name="Lee M.K."/>
            <person name="McDonald W.H."/>
            <person name="Medina M."/>
            <person name="Meijer H.J."/>
            <person name="Nordberg E.K."/>
            <person name="Maclean D.J."/>
            <person name="Ospina-Giraldo M.D."/>
            <person name="Morris P.F."/>
            <person name="Phuntumart V."/>
            <person name="Putnam N.H."/>
            <person name="Rash S."/>
            <person name="Rose J.K."/>
            <person name="Sakihama Y."/>
            <person name="Salamov A.A."/>
            <person name="Savidor A."/>
            <person name="Scheuring C.F."/>
            <person name="Smith B.M."/>
            <person name="Sobral B.W."/>
            <person name="Terry A."/>
            <person name="Torto-Alalibo T.A."/>
            <person name="Win J."/>
            <person name="Xu Z."/>
            <person name="Zhang H."/>
            <person name="Grigoriev I.V."/>
            <person name="Rokhsar D.S."/>
            <person name="Boore J.L."/>
        </authorList>
    </citation>
    <scope>NUCLEOTIDE SEQUENCE [LARGE SCALE GENOMIC DNA]</scope>
    <source>
        <strain evidence="2 3">P6497</strain>
    </source>
</reference>
<evidence type="ECO:0000313" key="3">
    <source>
        <dbReference type="Proteomes" id="UP000002640"/>
    </source>
</evidence>
<dbReference type="STRING" id="1094619.G4ZZJ0"/>
<evidence type="ECO:0000313" key="2">
    <source>
        <dbReference type="EMBL" id="EGZ11190.1"/>
    </source>
</evidence>
<dbReference type="Pfam" id="PF05699">
    <property type="entry name" value="Dimer_Tnp_hAT"/>
    <property type="match status" value="1"/>
</dbReference>
<name>G4ZZJ0_PHYSP</name>
<dbReference type="RefSeq" id="XP_009533935.1">
    <property type="nucleotide sequence ID" value="XM_009535640.1"/>
</dbReference>
<evidence type="ECO:0000259" key="1">
    <source>
        <dbReference type="Pfam" id="PF05699"/>
    </source>
</evidence>
<dbReference type="EMBL" id="JH159158">
    <property type="protein sequence ID" value="EGZ11190.1"/>
    <property type="molecule type" value="Genomic_DNA"/>
</dbReference>
<feature type="domain" description="HAT C-terminal dimerisation" evidence="1">
    <location>
        <begin position="2"/>
        <end position="64"/>
    </location>
</feature>
<dbReference type="KEGG" id="psoj:PHYSODRAFT_418814"/>
<dbReference type="GO" id="GO:0046983">
    <property type="term" value="F:protein dimerization activity"/>
    <property type="evidence" value="ECO:0007669"/>
    <property type="project" value="InterPro"/>
</dbReference>
<dbReference type="SUPFAM" id="SSF53098">
    <property type="entry name" value="Ribonuclease H-like"/>
    <property type="match status" value="1"/>
</dbReference>
<dbReference type="InterPro" id="IPR012337">
    <property type="entry name" value="RNaseH-like_sf"/>
</dbReference>
<accession>G4ZZJ0</accession>
<sequence length="64" mass="7487">SPLQWWLLDRSFPQLRFFADKVLSIPTSSAASERLWSIHGFTHSKLRNRLLVPTVEKLAFVYNN</sequence>
<proteinExistence type="predicted"/>
<organism evidence="2 3">
    <name type="scientific">Phytophthora sojae (strain P6497)</name>
    <name type="common">Soybean stem and root rot agent</name>
    <name type="synonym">Phytophthora megasperma f. sp. glycines</name>
    <dbReference type="NCBI Taxonomy" id="1094619"/>
    <lineage>
        <taxon>Eukaryota</taxon>
        <taxon>Sar</taxon>
        <taxon>Stramenopiles</taxon>
        <taxon>Oomycota</taxon>
        <taxon>Peronosporomycetes</taxon>
        <taxon>Peronosporales</taxon>
        <taxon>Peronosporaceae</taxon>
        <taxon>Phytophthora</taxon>
    </lineage>
</organism>
<keyword evidence="3" id="KW-1185">Reference proteome</keyword>
<dbReference type="GeneID" id="20652039"/>
<protein>
    <recommendedName>
        <fullName evidence="1">HAT C-terminal dimerisation domain-containing protein</fullName>
    </recommendedName>
</protein>
<dbReference type="InterPro" id="IPR008906">
    <property type="entry name" value="HATC_C_dom"/>
</dbReference>
<dbReference type="SMR" id="G4ZZJ0"/>
<dbReference type="InParanoid" id="G4ZZJ0"/>
<feature type="non-terminal residue" evidence="2">
    <location>
        <position position="1"/>
    </location>
</feature>
<feature type="non-terminal residue" evidence="2">
    <location>
        <position position="64"/>
    </location>
</feature>